<feature type="signal peptide" evidence="2">
    <location>
        <begin position="1"/>
        <end position="20"/>
    </location>
</feature>
<sequence>MRSLTFVFIATLSFVINIQASPLPVGDKLLGGLSDPLNKAQHAVESALISTPAGKAPLAGLRVAQDNLERGSGVHALGGNKAKLGETVGVGEPTAVSDKFASAAKTGGQTTTGTVGESVKNSDERT</sequence>
<feature type="compositionally biased region" description="Low complexity" evidence="1">
    <location>
        <begin position="106"/>
        <end position="116"/>
    </location>
</feature>
<organism evidence="3 4">
    <name type="scientific">Lichtheimia ornata</name>
    <dbReference type="NCBI Taxonomy" id="688661"/>
    <lineage>
        <taxon>Eukaryota</taxon>
        <taxon>Fungi</taxon>
        <taxon>Fungi incertae sedis</taxon>
        <taxon>Mucoromycota</taxon>
        <taxon>Mucoromycotina</taxon>
        <taxon>Mucoromycetes</taxon>
        <taxon>Mucorales</taxon>
        <taxon>Lichtheimiaceae</taxon>
        <taxon>Lichtheimia</taxon>
    </lineage>
</organism>
<protein>
    <submittedName>
        <fullName evidence="3">Uncharacterized protein</fullName>
    </submittedName>
</protein>
<evidence type="ECO:0000313" key="4">
    <source>
        <dbReference type="Proteomes" id="UP001234581"/>
    </source>
</evidence>
<evidence type="ECO:0000256" key="1">
    <source>
        <dbReference type="SAM" id="MobiDB-lite"/>
    </source>
</evidence>
<dbReference type="EMBL" id="JARTCD010000001">
    <property type="protein sequence ID" value="KAJ8664090.1"/>
    <property type="molecule type" value="Genomic_DNA"/>
</dbReference>
<gene>
    <name evidence="3" type="ORF">O0I10_000368</name>
</gene>
<comment type="caution">
    <text evidence="3">The sequence shown here is derived from an EMBL/GenBank/DDBJ whole genome shotgun (WGS) entry which is preliminary data.</text>
</comment>
<dbReference type="Proteomes" id="UP001234581">
    <property type="component" value="Unassembled WGS sequence"/>
</dbReference>
<dbReference type="RefSeq" id="XP_058349002.1">
    <property type="nucleotide sequence ID" value="XM_058480479.1"/>
</dbReference>
<dbReference type="GeneID" id="83207790"/>
<dbReference type="AlphaFoldDB" id="A0AAD7Y5E2"/>
<feature type="region of interest" description="Disordered" evidence="1">
    <location>
        <begin position="101"/>
        <end position="126"/>
    </location>
</feature>
<keyword evidence="2" id="KW-0732">Signal</keyword>
<accession>A0AAD7Y5E2</accession>
<reference evidence="3 4" key="1">
    <citation type="submission" date="2023-03" db="EMBL/GenBank/DDBJ databases">
        <title>Genome sequence of Lichtheimia ornata CBS 291.66.</title>
        <authorList>
            <person name="Mohabir J.T."/>
            <person name="Shea T.P."/>
            <person name="Kurbessoian T."/>
            <person name="Berby B."/>
            <person name="Fontaine J."/>
            <person name="Livny J."/>
            <person name="Gnirke A."/>
            <person name="Stajich J.E."/>
            <person name="Cuomo C.A."/>
        </authorList>
    </citation>
    <scope>NUCLEOTIDE SEQUENCE [LARGE SCALE GENOMIC DNA]</scope>
    <source>
        <strain evidence="3">CBS 291.66</strain>
    </source>
</reference>
<evidence type="ECO:0000313" key="3">
    <source>
        <dbReference type="EMBL" id="KAJ8664090.1"/>
    </source>
</evidence>
<proteinExistence type="predicted"/>
<name>A0AAD7Y5E2_9FUNG</name>
<evidence type="ECO:0000256" key="2">
    <source>
        <dbReference type="SAM" id="SignalP"/>
    </source>
</evidence>
<keyword evidence="4" id="KW-1185">Reference proteome</keyword>
<feature type="chain" id="PRO_5042228534" evidence="2">
    <location>
        <begin position="21"/>
        <end position="126"/>
    </location>
</feature>